<protein>
    <submittedName>
        <fullName evidence="1">Uncharacterized protein</fullName>
    </submittedName>
</protein>
<evidence type="ECO:0000313" key="2">
    <source>
        <dbReference type="Proteomes" id="UP001185092"/>
    </source>
</evidence>
<keyword evidence="2" id="KW-1185">Reference proteome</keyword>
<dbReference type="AlphaFoldDB" id="A0AAE4BSC8"/>
<reference evidence="1" key="1">
    <citation type="submission" date="2023-07" db="EMBL/GenBank/DDBJ databases">
        <title>Genomic Encyclopedia of Type Strains, Phase IV (KMG-IV): sequencing the most valuable type-strain genomes for metagenomic binning, comparative biology and taxonomic classification.</title>
        <authorList>
            <person name="Goeker M."/>
        </authorList>
    </citation>
    <scope>NUCLEOTIDE SEQUENCE</scope>
    <source>
        <strain evidence="1">DSM 26174</strain>
    </source>
</reference>
<sequence>MMSTDKEKLWLTKNIVNLADSAQFEDDSK</sequence>
<dbReference type="EMBL" id="JAVDQD010000006">
    <property type="protein sequence ID" value="MDR6241104.1"/>
    <property type="molecule type" value="Genomic_DNA"/>
</dbReference>
<gene>
    <name evidence="1" type="ORF">HNQ88_004180</name>
</gene>
<accession>A0AAE4BSC8</accession>
<name>A0AAE4BSC8_9BACT</name>
<dbReference type="Proteomes" id="UP001185092">
    <property type="component" value="Unassembled WGS sequence"/>
</dbReference>
<proteinExistence type="predicted"/>
<organism evidence="1 2">
    <name type="scientific">Aureibacter tunicatorum</name>
    <dbReference type="NCBI Taxonomy" id="866807"/>
    <lineage>
        <taxon>Bacteria</taxon>
        <taxon>Pseudomonadati</taxon>
        <taxon>Bacteroidota</taxon>
        <taxon>Cytophagia</taxon>
        <taxon>Cytophagales</taxon>
        <taxon>Persicobacteraceae</taxon>
        <taxon>Aureibacter</taxon>
    </lineage>
</organism>
<evidence type="ECO:0000313" key="1">
    <source>
        <dbReference type="EMBL" id="MDR6241104.1"/>
    </source>
</evidence>
<comment type="caution">
    <text evidence="1">The sequence shown here is derived from an EMBL/GenBank/DDBJ whole genome shotgun (WGS) entry which is preliminary data.</text>
</comment>